<protein>
    <recommendedName>
        <fullName evidence="2">histidine kinase</fullName>
        <ecNumber evidence="2">2.7.13.3</ecNumber>
    </recommendedName>
</protein>
<dbReference type="SMART" id="SM00448">
    <property type="entry name" value="REC"/>
    <property type="match status" value="1"/>
</dbReference>
<dbReference type="AlphaFoldDB" id="A0A8J3GF75"/>
<dbReference type="Gene3D" id="1.20.120.160">
    <property type="entry name" value="HPT domain"/>
    <property type="match status" value="1"/>
</dbReference>
<dbReference type="CDD" id="cd16922">
    <property type="entry name" value="HATPase_EvgS-ArcB-TorS-like"/>
    <property type="match status" value="1"/>
</dbReference>
<feature type="domain" description="PAC" evidence="9">
    <location>
        <begin position="231"/>
        <end position="283"/>
    </location>
</feature>
<dbReference type="PROSITE" id="PS50109">
    <property type="entry name" value="HIS_KIN"/>
    <property type="match status" value="1"/>
</dbReference>
<feature type="domain" description="PAC" evidence="9">
    <location>
        <begin position="104"/>
        <end position="156"/>
    </location>
</feature>
<evidence type="ECO:0000256" key="4">
    <source>
        <dbReference type="PROSITE-ProRule" id="PRU00110"/>
    </source>
</evidence>
<dbReference type="EMBL" id="BMXG01000021">
    <property type="protein sequence ID" value="GHC09432.1"/>
    <property type="molecule type" value="Genomic_DNA"/>
</dbReference>
<dbReference type="InterPro" id="IPR036890">
    <property type="entry name" value="HATPase_C_sf"/>
</dbReference>
<dbReference type="Pfam" id="PF00072">
    <property type="entry name" value="Response_reg"/>
    <property type="match status" value="1"/>
</dbReference>
<dbReference type="Pfam" id="PF08447">
    <property type="entry name" value="PAS_3"/>
    <property type="match status" value="2"/>
</dbReference>
<reference evidence="11" key="1">
    <citation type="journal article" date="2014" name="Int. J. Syst. Evol. Microbiol.">
        <title>Complete genome sequence of Corynebacterium casei LMG S-19264T (=DSM 44701T), isolated from a smear-ripened cheese.</title>
        <authorList>
            <consortium name="US DOE Joint Genome Institute (JGI-PGF)"/>
            <person name="Walter F."/>
            <person name="Albersmeier A."/>
            <person name="Kalinowski J."/>
            <person name="Ruckert C."/>
        </authorList>
    </citation>
    <scope>NUCLEOTIDE SEQUENCE</scope>
    <source>
        <strain evidence="11">KCTC 12870</strain>
    </source>
</reference>
<dbReference type="InterPro" id="IPR001789">
    <property type="entry name" value="Sig_transdc_resp-reg_receiver"/>
</dbReference>
<dbReference type="InterPro" id="IPR000700">
    <property type="entry name" value="PAS-assoc_C"/>
</dbReference>
<proteinExistence type="predicted"/>
<dbReference type="SUPFAM" id="SSF55785">
    <property type="entry name" value="PYP-like sensor domain (PAS domain)"/>
    <property type="match status" value="2"/>
</dbReference>
<dbReference type="PRINTS" id="PR00344">
    <property type="entry name" value="BCTRLSENSOR"/>
</dbReference>
<dbReference type="Gene3D" id="3.30.450.20">
    <property type="entry name" value="PAS domain"/>
    <property type="match status" value="2"/>
</dbReference>
<dbReference type="InterPro" id="IPR003594">
    <property type="entry name" value="HATPase_dom"/>
</dbReference>
<dbReference type="PROSITE" id="PS50894">
    <property type="entry name" value="HPT"/>
    <property type="match status" value="1"/>
</dbReference>
<evidence type="ECO:0000259" key="8">
    <source>
        <dbReference type="PROSITE" id="PS50112"/>
    </source>
</evidence>
<evidence type="ECO:0000259" key="9">
    <source>
        <dbReference type="PROSITE" id="PS50113"/>
    </source>
</evidence>
<dbReference type="InterPro" id="IPR036641">
    <property type="entry name" value="HPT_dom_sf"/>
</dbReference>
<dbReference type="SUPFAM" id="SSF47226">
    <property type="entry name" value="Histidine-containing phosphotransfer domain, HPT domain"/>
    <property type="match status" value="1"/>
</dbReference>
<dbReference type="SUPFAM" id="SSF47384">
    <property type="entry name" value="Homodimeric domain of signal transducing histidine kinase"/>
    <property type="match status" value="1"/>
</dbReference>
<dbReference type="FunFam" id="3.30.565.10:FF:000010">
    <property type="entry name" value="Sensor histidine kinase RcsC"/>
    <property type="match status" value="1"/>
</dbReference>
<feature type="domain" description="PAS" evidence="8">
    <location>
        <begin position="30"/>
        <end position="100"/>
    </location>
</feature>
<comment type="caution">
    <text evidence="11">The sequence shown here is derived from an EMBL/GenBank/DDBJ whole genome shotgun (WGS) entry which is preliminary data.</text>
</comment>
<dbReference type="SMART" id="SM00086">
    <property type="entry name" value="PAC"/>
    <property type="match status" value="2"/>
</dbReference>
<dbReference type="GO" id="GO:0005886">
    <property type="term" value="C:plasma membrane"/>
    <property type="evidence" value="ECO:0007669"/>
    <property type="project" value="UniProtKB-SubCell"/>
</dbReference>
<dbReference type="InterPro" id="IPR011006">
    <property type="entry name" value="CheY-like_superfamily"/>
</dbReference>
<dbReference type="PROSITE" id="PS50112">
    <property type="entry name" value="PAS"/>
    <property type="match status" value="2"/>
</dbReference>
<dbReference type="InterPro" id="IPR001610">
    <property type="entry name" value="PAC"/>
</dbReference>
<dbReference type="GO" id="GO:0000155">
    <property type="term" value="F:phosphorelay sensor kinase activity"/>
    <property type="evidence" value="ECO:0007669"/>
    <property type="project" value="InterPro"/>
</dbReference>
<evidence type="ECO:0000313" key="11">
    <source>
        <dbReference type="EMBL" id="GHC09432.1"/>
    </source>
</evidence>
<feature type="domain" description="HPt" evidence="10">
    <location>
        <begin position="712"/>
        <end position="809"/>
    </location>
</feature>
<dbReference type="EC" id="2.7.13.3" evidence="2"/>
<dbReference type="NCBIfam" id="TIGR00229">
    <property type="entry name" value="sensory_box"/>
    <property type="match status" value="1"/>
</dbReference>
<dbReference type="PANTHER" id="PTHR45339">
    <property type="entry name" value="HYBRID SIGNAL TRANSDUCTION HISTIDINE KINASE J"/>
    <property type="match status" value="1"/>
</dbReference>
<dbReference type="SMART" id="SM00091">
    <property type="entry name" value="PAS"/>
    <property type="match status" value="2"/>
</dbReference>
<dbReference type="Pfam" id="PF02518">
    <property type="entry name" value="HATPase_c"/>
    <property type="match status" value="1"/>
</dbReference>
<dbReference type="SUPFAM" id="SSF55874">
    <property type="entry name" value="ATPase domain of HSP90 chaperone/DNA topoisomerase II/histidine kinase"/>
    <property type="match status" value="1"/>
</dbReference>
<keyword evidence="3 5" id="KW-0597">Phosphoprotein</keyword>
<dbReference type="InterPro" id="IPR003661">
    <property type="entry name" value="HisK_dim/P_dom"/>
</dbReference>
<feature type="domain" description="PAS" evidence="8">
    <location>
        <begin position="184"/>
        <end position="228"/>
    </location>
</feature>
<dbReference type="InterPro" id="IPR035965">
    <property type="entry name" value="PAS-like_dom_sf"/>
</dbReference>
<comment type="catalytic activity">
    <reaction evidence="1">
        <text>ATP + protein L-histidine = ADP + protein N-phospho-L-histidine.</text>
        <dbReference type="EC" id="2.7.13.3"/>
    </reaction>
</comment>
<dbReference type="PANTHER" id="PTHR45339:SF5">
    <property type="entry name" value="HISTIDINE KINASE"/>
    <property type="match status" value="1"/>
</dbReference>
<dbReference type="Pfam" id="PF00512">
    <property type="entry name" value="HisKA"/>
    <property type="match status" value="1"/>
</dbReference>
<dbReference type="CDD" id="cd00082">
    <property type="entry name" value="HisKA"/>
    <property type="match status" value="1"/>
</dbReference>
<dbReference type="InterPro" id="IPR004358">
    <property type="entry name" value="Sig_transdc_His_kin-like_C"/>
</dbReference>
<evidence type="ECO:0000256" key="5">
    <source>
        <dbReference type="PROSITE-ProRule" id="PRU00169"/>
    </source>
</evidence>
<dbReference type="PROSITE" id="PS50110">
    <property type="entry name" value="RESPONSE_REGULATORY"/>
    <property type="match status" value="1"/>
</dbReference>
<evidence type="ECO:0000259" key="10">
    <source>
        <dbReference type="PROSITE" id="PS50894"/>
    </source>
</evidence>
<dbReference type="Gene3D" id="3.30.565.10">
    <property type="entry name" value="Histidine kinase-like ATPase, C-terminal domain"/>
    <property type="match status" value="1"/>
</dbReference>
<evidence type="ECO:0000259" key="6">
    <source>
        <dbReference type="PROSITE" id="PS50109"/>
    </source>
</evidence>
<evidence type="ECO:0000259" key="7">
    <source>
        <dbReference type="PROSITE" id="PS50110"/>
    </source>
</evidence>
<dbReference type="SMART" id="SM00388">
    <property type="entry name" value="HisKA"/>
    <property type="match status" value="1"/>
</dbReference>
<reference evidence="11" key="2">
    <citation type="submission" date="2020-09" db="EMBL/GenBank/DDBJ databases">
        <authorList>
            <person name="Sun Q."/>
            <person name="Kim S."/>
        </authorList>
    </citation>
    <scope>NUCLEOTIDE SEQUENCE</scope>
    <source>
        <strain evidence="11">KCTC 12870</strain>
    </source>
</reference>
<dbReference type="InterPro" id="IPR000014">
    <property type="entry name" value="PAS"/>
</dbReference>
<dbReference type="GO" id="GO:0005524">
    <property type="term" value="F:ATP binding"/>
    <property type="evidence" value="ECO:0007669"/>
    <property type="project" value="UniProtKB-KW"/>
</dbReference>
<feature type="modified residue" description="4-aspartylphosphate" evidence="5">
    <location>
        <position position="612"/>
    </location>
</feature>
<evidence type="ECO:0000313" key="12">
    <source>
        <dbReference type="Proteomes" id="UP000642829"/>
    </source>
</evidence>
<dbReference type="PROSITE" id="PS50113">
    <property type="entry name" value="PAC"/>
    <property type="match status" value="2"/>
</dbReference>
<dbReference type="Gene3D" id="1.10.287.130">
    <property type="match status" value="1"/>
</dbReference>
<dbReference type="RefSeq" id="WP_189516392.1">
    <property type="nucleotide sequence ID" value="NZ_BMXG01000021.1"/>
</dbReference>
<dbReference type="InterPro" id="IPR013655">
    <property type="entry name" value="PAS_fold_3"/>
</dbReference>
<keyword evidence="12" id="KW-1185">Reference proteome</keyword>
<dbReference type="InterPro" id="IPR036097">
    <property type="entry name" value="HisK_dim/P_sf"/>
</dbReference>
<accession>A0A8J3GF75</accession>
<feature type="modified residue" description="Phosphohistidine" evidence="4">
    <location>
        <position position="751"/>
    </location>
</feature>
<dbReference type="CDD" id="cd00130">
    <property type="entry name" value="PAS"/>
    <property type="match status" value="2"/>
</dbReference>
<dbReference type="Gene3D" id="3.40.50.2300">
    <property type="match status" value="1"/>
</dbReference>
<dbReference type="InterPro" id="IPR005467">
    <property type="entry name" value="His_kinase_dom"/>
</dbReference>
<evidence type="ECO:0000256" key="2">
    <source>
        <dbReference type="ARBA" id="ARBA00012438"/>
    </source>
</evidence>
<evidence type="ECO:0000256" key="3">
    <source>
        <dbReference type="ARBA" id="ARBA00022553"/>
    </source>
</evidence>
<gene>
    <name evidence="11" type="ORF">GCM10007047_28320</name>
</gene>
<evidence type="ECO:0000256" key="1">
    <source>
        <dbReference type="ARBA" id="ARBA00000085"/>
    </source>
</evidence>
<dbReference type="SUPFAM" id="SSF52172">
    <property type="entry name" value="CheY-like"/>
    <property type="match status" value="1"/>
</dbReference>
<sequence>MEPRPQKVPSPSSDSISPLLAQSHKHIPESEASFRAAFDASGIGMAICTKDGRWVRVNESLCRIVGYQREKLLGLTFLEITHPDDIEMSLAHLQDITSSGKKEYRIEKRYIHAKGHAIWVNLTVSAVHDAKGKLLFFVSQIEDVTENRRLERELKTVNERLALATRAGGVGVWDWDVLNDRLTWDEQMFALYGTPPVQLNGIESIRQWIHPDDVSDYFKKLQETLEGGELLNILFRVLKPDGSEGHLRAFATVERNAKGKPVRMVGTNWDISDAVKQKQNLQSLAEQAKQASLAKSQFLANVSHEIRTPLNGVIGMTHLLLDTPGLPEQHRETADLILSSSESLMLLINQILDFAKAESGKLELDVHRFNVRAVMRQLSSPLSIRAEKAGIAFSSNVDKKTPQRLRGDSGKLKQIIHNLADNAIKFTKEGKIELSVRVLEETRSDVWLRFSIRDTGIGIEPSVQKRLFSAFMQADASTTRLYGGTGLGLAISKEIVELMGGKIGINSEPGKGSEFWFTAQFEKAPETSSGFPEPFSPINVKKAAQAKSAKDELKERVRRRSAHVLLADDNRVNQLVACGMLDRLGVTVDTAANGLEAIEYFRQNNYDLVFMDIQMPVVDGLEAALAMREWEAEHQLPITPVIAMTAHARAEDRRACMAAGMNECIVKPLSPDNVAEVVDRCLGTPQESVEARATRTAALLDFTALTKRLGDDQALIREVLAMSTEDLKQIHSNYLEAVAKNDPALAARHLHTLIGVSASASFCRFSAAATCLEKYLVEQKAFMPADQAPNLEHILRESLTAAVSYLASADVTE</sequence>
<dbReference type="InterPro" id="IPR008207">
    <property type="entry name" value="Sig_transdc_His_kin_Hpt_dom"/>
</dbReference>
<feature type="domain" description="Response regulatory" evidence="7">
    <location>
        <begin position="563"/>
        <end position="682"/>
    </location>
</feature>
<name>A0A8J3GF75_9BACT</name>
<organism evidence="11 12">
    <name type="scientific">Cerasicoccus arenae</name>
    <dbReference type="NCBI Taxonomy" id="424488"/>
    <lineage>
        <taxon>Bacteria</taxon>
        <taxon>Pseudomonadati</taxon>
        <taxon>Verrucomicrobiota</taxon>
        <taxon>Opitutia</taxon>
        <taxon>Puniceicoccales</taxon>
        <taxon>Cerasicoccaceae</taxon>
        <taxon>Cerasicoccus</taxon>
    </lineage>
</organism>
<feature type="domain" description="Histidine kinase" evidence="6">
    <location>
        <begin position="301"/>
        <end position="523"/>
    </location>
</feature>
<dbReference type="Proteomes" id="UP000642829">
    <property type="component" value="Unassembled WGS sequence"/>
</dbReference>
<dbReference type="SMART" id="SM00387">
    <property type="entry name" value="HATPase_c"/>
    <property type="match status" value="1"/>
</dbReference>
<dbReference type="Gene3D" id="2.10.70.100">
    <property type="match status" value="1"/>
</dbReference>
<dbReference type="CDD" id="cd17546">
    <property type="entry name" value="REC_hyHK_CKI1_RcsC-like"/>
    <property type="match status" value="1"/>
</dbReference>